<feature type="non-terminal residue" evidence="18">
    <location>
        <position position="312"/>
    </location>
</feature>
<keyword evidence="8" id="KW-0256">Endoplasmic reticulum</keyword>
<organism evidence="18 19">
    <name type="scientific">Urocolius indicus</name>
    <name type="common">Red-faced mousebird</name>
    <name type="synonym">Colius indicus</name>
    <dbReference type="NCBI Taxonomy" id="458196"/>
    <lineage>
        <taxon>Eukaryota</taxon>
        <taxon>Metazoa</taxon>
        <taxon>Chordata</taxon>
        <taxon>Craniata</taxon>
        <taxon>Vertebrata</taxon>
        <taxon>Euteleostomi</taxon>
        <taxon>Archelosauria</taxon>
        <taxon>Archosauria</taxon>
        <taxon>Dinosauria</taxon>
        <taxon>Saurischia</taxon>
        <taxon>Theropoda</taxon>
        <taxon>Coelurosauria</taxon>
        <taxon>Aves</taxon>
        <taxon>Neognathae</taxon>
        <taxon>Neoaves</taxon>
        <taxon>Telluraves</taxon>
        <taxon>Coraciimorphae</taxon>
        <taxon>Coliiformes</taxon>
        <taxon>Coliidae</taxon>
        <taxon>Urocolius</taxon>
    </lineage>
</organism>
<keyword evidence="10" id="KW-0521">NADP</keyword>
<feature type="non-terminal residue" evidence="18">
    <location>
        <position position="1"/>
    </location>
</feature>
<dbReference type="EMBL" id="WBNH01005387">
    <property type="protein sequence ID" value="NXX79355.1"/>
    <property type="molecule type" value="Genomic_DNA"/>
</dbReference>
<dbReference type="SUPFAM" id="SSF51905">
    <property type="entry name" value="FAD/NAD(P)-binding domain"/>
    <property type="match status" value="1"/>
</dbReference>
<comment type="catalytic activity">
    <reaction evidence="17">
        <text>all-trans-13,14-dihydroretinol + A = all-trans-retinol + AH2</text>
        <dbReference type="Rhea" id="RHEA:19193"/>
        <dbReference type="ChEBI" id="CHEBI:13193"/>
        <dbReference type="ChEBI" id="CHEBI:17336"/>
        <dbReference type="ChEBI" id="CHEBI:17499"/>
        <dbReference type="ChEBI" id="CHEBI:52075"/>
        <dbReference type="EC" id="1.3.99.23"/>
    </reaction>
</comment>
<gene>
    <name evidence="18" type="primary">Retsat_0</name>
    <name evidence="18" type="ORF">UROIND_R12963</name>
</gene>
<evidence type="ECO:0000256" key="1">
    <source>
        <dbReference type="ARBA" id="ARBA00001911"/>
    </source>
</evidence>
<evidence type="ECO:0000313" key="18">
    <source>
        <dbReference type="EMBL" id="NXX79355.1"/>
    </source>
</evidence>
<evidence type="ECO:0000256" key="11">
    <source>
        <dbReference type="ARBA" id="ARBA00023002"/>
    </source>
</evidence>
<dbReference type="InterPro" id="IPR036188">
    <property type="entry name" value="FAD/NAD-bd_sf"/>
</dbReference>
<evidence type="ECO:0000256" key="10">
    <source>
        <dbReference type="ARBA" id="ARBA00022857"/>
    </source>
</evidence>
<accession>A0A852KS88</accession>
<evidence type="ECO:0000256" key="17">
    <source>
        <dbReference type="ARBA" id="ARBA00048815"/>
    </source>
</evidence>
<dbReference type="Proteomes" id="UP000654395">
    <property type="component" value="Unassembled WGS sequence"/>
</dbReference>
<dbReference type="AlphaFoldDB" id="A0A852KS88"/>
<comment type="cofactor">
    <cofactor evidence="1">
        <name>NAD(+)</name>
        <dbReference type="ChEBI" id="CHEBI:57540"/>
    </cofactor>
</comment>
<evidence type="ECO:0000256" key="6">
    <source>
        <dbReference type="ARBA" id="ARBA00022630"/>
    </source>
</evidence>
<comment type="similarity">
    <text evidence="5">Belongs to the carotenoid/retinoid oxidoreductase family. CrtISO subfamily.</text>
</comment>
<evidence type="ECO:0000256" key="15">
    <source>
        <dbReference type="ARBA" id="ARBA00038979"/>
    </source>
</evidence>
<evidence type="ECO:0000256" key="13">
    <source>
        <dbReference type="ARBA" id="ARBA00023098"/>
    </source>
</evidence>
<evidence type="ECO:0000256" key="2">
    <source>
        <dbReference type="ARBA" id="ARBA00001937"/>
    </source>
</evidence>
<keyword evidence="7" id="KW-0732">Signal</keyword>
<name>A0A852KS88_UROIN</name>
<keyword evidence="6" id="KW-0285">Flavoprotein</keyword>
<keyword evidence="11" id="KW-0560">Oxidoreductase</keyword>
<comment type="subcellular location">
    <subcellularLocation>
        <location evidence="4">Endoplasmic reticulum membrane</location>
        <topology evidence="4">Peripheral membrane protein</topology>
    </subcellularLocation>
</comment>
<evidence type="ECO:0000256" key="4">
    <source>
        <dbReference type="ARBA" id="ARBA00004406"/>
    </source>
</evidence>
<evidence type="ECO:0000256" key="9">
    <source>
        <dbReference type="ARBA" id="ARBA00022827"/>
    </source>
</evidence>
<dbReference type="GO" id="GO:0005789">
    <property type="term" value="C:endoplasmic reticulum membrane"/>
    <property type="evidence" value="ECO:0007669"/>
    <property type="project" value="UniProtKB-SubCell"/>
</dbReference>
<evidence type="ECO:0000256" key="14">
    <source>
        <dbReference type="ARBA" id="ARBA00023136"/>
    </source>
</evidence>
<dbReference type="OrthoDB" id="38045at2759"/>
<dbReference type="PANTHER" id="PTHR46091">
    <property type="entry name" value="BLR7054 PROTEIN"/>
    <property type="match status" value="1"/>
</dbReference>
<keyword evidence="19" id="KW-1185">Reference proteome</keyword>
<dbReference type="InterPro" id="IPR052206">
    <property type="entry name" value="Retinol_saturase"/>
</dbReference>
<evidence type="ECO:0000256" key="12">
    <source>
        <dbReference type="ARBA" id="ARBA00023027"/>
    </source>
</evidence>
<protein>
    <recommendedName>
        <fullName evidence="16">All-trans-retinol 13,14-reductase</fullName>
        <ecNumber evidence="15">1.3.99.23</ecNumber>
    </recommendedName>
</protein>
<dbReference type="EC" id="1.3.99.23" evidence="15"/>
<keyword evidence="13" id="KW-0443">Lipid metabolism</keyword>
<keyword evidence="9" id="KW-0274">FAD</keyword>
<sequence length="312" mass="34556">IAFNIIPVIRKAGGDVLGRAPVQSILLDSQGRACGESVKKGQDVVNIFAPIIISDAGMFNTYQKLLPAEARALPEIEAQLRVAAHGLGGFTVFVGLNGSREELGLQPTNYFLYPGNDLDQIMKHYLVSTREEAAKNIPFLFVTCPSAKDPTWEMRHPGKSTLAIVTFARYEWFEEWKDEQVKKRGEEYEELKKSFMDAIMETVFKLYPGIEDKIEYISSGTPLTNQHYIGSPRGEMYGLSPTMTRLQADAIAGIRARTAVPNLYLTGQDLCLGGFVGALQGAFICASAVLGRNLYVDLMWLQKHTQATKAKK</sequence>
<reference evidence="18" key="1">
    <citation type="submission" date="2020-02" db="EMBL/GenBank/DDBJ databases">
        <title>Bird 10,000 Genomes (B10K) Project - Family phase.</title>
        <authorList>
            <person name="Zhang G."/>
        </authorList>
    </citation>
    <scope>NUCLEOTIDE SEQUENCE</scope>
    <source>
        <strain evidence="18">B10K-DU-030-59</strain>
    </source>
</reference>
<evidence type="ECO:0000313" key="19">
    <source>
        <dbReference type="Proteomes" id="UP000654395"/>
    </source>
</evidence>
<comment type="cofactor">
    <cofactor evidence="2">
        <name>NADP(+)</name>
        <dbReference type="ChEBI" id="CHEBI:58349"/>
    </cofactor>
</comment>
<evidence type="ECO:0000256" key="3">
    <source>
        <dbReference type="ARBA" id="ARBA00001974"/>
    </source>
</evidence>
<dbReference type="PANTHER" id="PTHR46091:SF1">
    <property type="entry name" value="ALL-TRANS-RETINOL 13,14-REDUCTASE"/>
    <property type="match status" value="1"/>
</dbReference>
<evidence type="ECO:0000256" key="5">
    <source>
        <dbReference type="ARBA" id="ARBA00005855"/>
    </source>
</evidence>
<dbReference type="GO" id="GO:0051786">
    <property type="term" value="F:all-trans-retinol 13,14-reductase activity"/>
    <property type="evidence" value="ECO:0007669"/>
    <property type="project" value="UniProtKB-EC"/>
</dbReference>
<proteinExistence type="inferred from homology"/>
<evidence type="ECO:0000256" key="7">
    <source>
        <dbReference type="ARBA" id="ARBA00022729"/>
    </source>
</evidence>
<keyword evidence="12" id="KW-0520">NAD</keyword>
<evidence type="ECO:0000256" key="16">
    <source>
        <dbReference type="ARBA" id="ARBA00041141"/>
    </source>
</evidence>
<evidence type="ECO:0000256" key="8">
    <source>
        <dbReference type="ARBA" id="ARBA00022824"/>
    </source>
</evidence>
<comment type="caution">
    <text evidence="18">The sequence shown here is derived from an EMBL/GenBank/DDBJ whole genome shotgun (WGS) entry which is preliminary data.</text>
</comment>
<comment type="cofactor">
    <cofactor evidence="3">
        <name>FAD</name>
        <dbReference type="ChEBI" id="CHEBI:57692"/>
    </cofactor>
</comment>
<keyword evidence="14" id="KW-0472">Membrane</keyword>